<dbReference type="SUPFAM" id="SSF51316">
    <property type="entry name" value="Mss4-like"/>
    <property type="match status" value="1"/>
</dbReference>
<sequence length="167" mass="19015">MLLYIDIVTQDEMLSDAYDLKEVDDIAYEVDCTMIVVKEGDVDIGGNPSAEEMEEALENGATQVNNVVHSMRLQSTQFDKKSYLTYLKGYMKAVKTHLQENNPDRVAAFEKGAQTFAKKVVANFKDYEFYVGESMNPDGMVALLNYREDGTTPYFTFWKDGLKEMKI</sequence>
<dbReference type="Pfam" id="PF00838">
    <property type="entry name" value="TCTP"/>
    <property type="match status" value="1"/>
</dbReference>
<protein>
    <recommendedName>
        <fullName evidence="1">Translationally-controlled tumor protein homolog</fullName>
    </recommendedName>
</protein>
<gene>
    <name evidence="5" type="ORF">MKK02DRAFT_43845</name>
</gene>
<evidence type="ECO:0000256" key="2">
    <source>
        <dbReference type="ARBA" id="ARBA00022917"/>
    </source>
</evidence>
<dbReference type="PROSITE" id="PS01003">
    <property type="entry name" value="TCTP_2"/>
    <property type="match status" value="1"/>
</dbReference>
<name>A0AA38H787_9TREE</name>
<dbReference type="GO" id="GO:0005509">
    <property type="term" value="F:calcium ion binding"/>
    <property type="evidence" value="ECO:0007669"/>
    <property type="project" value="TreeGrafter"/>
</dbReference>
<proteinExistence type="inferred from homology"/>
<dbReference type="PANTHER" id="PTHR11991:SF0">
    <property type="entry name" value="TRANSLATIONALLY-CONTROLLED TUMOR PROTEIN"/>
    <property type="match status" value="1"/>
</dbReference>
<dbReference type="RefSeq" id="XP_052944944.1">
    <property type="nucleotide sequence ID" value="XM_053092638.1"/>
</dbReference>
<dbReference type="AlphaFoldDB" id="A0AA38H787"/>
<comment type="caution">
    <text evidence="5">The sequence shown here is derived from an EMBL/GenBank/DDBJ whole genome shotgun (WGS) entry which is preliminary data.</text>
</comment>
<dbReference type="GO" id="GO:0006412">
    <property type="term" value="P:translation"/>
    <property type="evidence" value="ECO:0007669"/>
    <property type="project" value="UniProtKB-KW"/>
</dbReference>
<evidence type="ECO:0000256" key="3">
    <source>
        <dbReference type="PROSITE-ProRule" id="PRU01133"/>
    </source>
</evidence>
<dbReference type="InterPro" id="IPR034737">
    <property type="entry name" value="TCTP"/>
</dbReference>
<dbReference type="Proteomes" id="UP001164286">
    <property type="component" value="Unassembled WGS sequence"/>
</dbReference>
<comment type="similarity">
    <text evidence="3">Belongs to the TCTP family.</text>
</comment>
<dbReference type="GeneID" id="77731843"/>
<dbReference type="FunFam" id="2.170.150.10:FF:000002">
    <property type="entry name" value="Translationally-controlled tumor protein homolog"/>
    <property type="match status" value="1"/>
</dbReference>
<dbReference type="Gene3D" id="2.170.150.10">
    <property type="entry name" value="Metal Binding Protein, Guanine Nucleotide Exchange Factor, Chain A"/>
    <property type="match status" value="1"/>
</dbReference>
<dbReference type="InterPro" id="IPR011323">
    <property type="entry name" value="Mss4/transl-control_tumour"/>
</dbReference>
<dbReference type="GO" id="GO:0005737">
    <property type="term" value="C:cytoplasm"/>
    <property type="evidence" value="ECO:0007669"/>
    <property type="project" value="TreeGrafter"/>
</dbReference>
<evidence type="ECO:0000256" key="1">
    <source>
        <dbReference type="ARBA" id="ARBA00014759"/>
    </source>
</evidence>
<evidence type="ECO:0000313" key="6">
    <source>
        <dbReference type="Proteomes" id="UP001164286"/>
    </source>
</evidence>
<dbReference type="EMBL" id="JAKWFO010000005">
    <property type="protein sequence ID" value="KAI9635167.1"/>
    <property type="molecule type" value="Genomic_DNA"/>
</dbReference>
<dbReference type="InterPro" id="IPR018103">
    <property type="entry name" value="Translation_control_tumour_CS"/>
</dbReference>
<feature type="domain" description="TCTP" evidence="4">
    <location>
        <begin position="1"/>
        <end position="167"/>
    </location>
</feature>
<organism evidence="5 6">
    <name type="scientific">Dioszegia hungarica</name>
    <dbReference type="NCBI Taxonomy" id="4972"/>
    <lineage>
        <taxon>Eukaryota</taxon>
        <taxon>Fungi</taxon>
        <taxon>Dikarya</taxon>
        <taxon>Basidiomycota</taxon>
        <taxon>Agaricomycotina</taxon>
        <taxon>Tremellomycetes</taxon>
        <taxon>Tremellales</taxon>
        <taxon>Bulleribasidiaceae</taxon>
        <taxon>Dioszegia</taxon>
    </lineage>
</organism>
<keyword evidence="6" id="KW-1185">Reference proteome</keyword>
<evidence type="ECO:0000313" key="5">
    <source>
        <dbReference type="EMBL" id="KAI9635167.1"/>
    </source>
</evidence>
<reference evidence="5" key="1">
    <citation type="journal article" date="2022" name="G3 (Bethesda)">
        <title>High quality genome of the basidiomycete yeast Dioszegia hungarica PDD-24b-2 isolated from cloud water.</title>
        <authorList>
            <person name="Jarrige D."/>
            <person name="Haridas S."/>
            <person name="Bleykasten-Grosshans C."/>
            <person name="Joly M."/>
            <person name="Nadalig T."/>
            <person name="Sancelme M."/>
            <person name="Vuilleumier S."/>
            <person name="Grigoriev I.V."/>
            <person name="Amato P."/>
            <person name="Bringel F."/>
        </authorList>
    </citation>
    <scope>NUCLEOTIDE SEQUENCE</scope>
    <source>
        <strain evidence="5">PDD-24b-2</strain>
    </source>
</reference>
<accession>A0AA38H787</accession>
<dbReference type="PANTHER" id="PTHR11991">
    <property type="entry name" value="TRANSLATIONALLY CONTROLLED TUMOR PROTEIN-RELATED"/>
    <property type="match status" value="1"/>
</dbReference>
<dbReference type="PROSITE" id="PS51797">
    <property type="entry name" value="TCTP_3"/>
    <property type="match status" value="1"/>
</dbReference>
<dbReference type="InterPro" id="IPR011057">
    <property type="entry name" value="Mss4-like_sf"/>
</dbReference>
<keyword evidence="2" id="KW-0648">Protein biosynthesis</keyword>
<evidence type="ECO:0000259" key="4">
    <source>
        <dbReference type="PROSITE" id="PS51797"/>
    </source>
</evidence>
<dbReference type="PRINTS" id="PR01653">
    <property type="entry name" value="TCTPROTEIN"/>
</dbReference>
<dbReference type="InterPro" id="IPR018105">
    <property type="entry name" value="Translational_control_tumour_p"/>
</dbReference>